<dbReference type="Proteomes" id="UP000001798">
    <property type="component" value="Chromosome 5"/>
</dbReference>
<dbReference type="InterPro" id="IPR052523">
    <property type="entry name" value="Trichothecene_AcTrans"/>
</dbReference>
<organism evidence="2 3">
    <name type="scientific">Botryotinia fuckeliana (strain B05.10)</name>
    <name type="common">Noble rot fungus</name>
    <name type="synonym">Botrytis cinerea</name>
    <dbReference type="NCBI Taxonomy" id="332648"/>
    <lineage>
        <taxon>Eukaryota</taxon>
        <taxon>Fungi</taxon>
        <taxon>Dikarya</taxon>
        <taxon>Ascomycota</taxon>
        <taxon>Pezizomycotina</taxon>
        <taxon>Leotiomycetes</taxon>
        <taxon>Helotiales</taxon>
        <taxon>Sclerotiniaceae</taxon>
        <taxon>Botrytis</taxon>
    </lineage>
</organism>
<dbReference type="Pfam" id="PF00583">
    <property type="entry name" value="Acetyltransf_1"/>
    <property type="match status" value="1"/>
</dbReference>
<reference evidence="2 3" key="2">
    <citation type="journal article" date="2012" name="Eukaryot. Cell">
        <title>Genome update of Botrytis cinerea strains B05.10 and T4.</title>
        <authorList>
            <person name="Staats M."/>
            <person name="van Kan J.A."/>
        </authorList>
    </citation>
    <scope>NUCLEOTIDE SEQUENCE [LARGE SCALE GENOMIC DNA]</scope>
    <source>
        <strain evidence="2 3">B05.10</strain>
    </source>
</reference>
<evidence type="ECO:0000313" key="3">
    <source>
        <dbReference type="Proteomes" id="UP000001798"/>
    </source>
</evidence>
<gene>
    <name evidence="2" type="ORF">BCIN_05g02010</name>
</gene>
<dbReference type="GeneID" id="5428704"/>
<evidence type="ECO:0000313" key="2">
    <source>
        <dbReference type="EMBL" id="ATZ49796.1"/>
    </source>
</evidence>
<dbReference type="GO" id="GO:0016747">
    <property type="term" value="F:acyltransferase activity, transferring groups other than amino-acyl groups"/>
    <property type="evidence" value="ECO:0007669"/>
    <property type="project" value="InterPro"/>
</dbReference>
<dbReference type="VEuPathDB" id="FungiDB:Bcin05g02010"/>
<dbReference type="Gene3D" id="3.40.630.30">
    <property type="match status" value="1"/>
</dbReference>
<proteinExistence type="predicted"/>
<protein>
    <recommendedName>
        <fullName evidence="1">N-acetyltransferase domain-containing protein</fullName>
    </recommendedName>
</protein>
<feature type="domain" description="N-acetyltransferase" evidence="1">
    <location>
        <begin position="81"/>
        <end position="229"/>
    </location>
</feature>
<dbReference type="SUPFAM" id="SSF55729">
    <property type="entry name" value="Acyl-CoA N-acyltransferases (Nat)"/>
    <property type="match status" value="1"/>
</dbReference>
<reference evidence="2 3" key="1">
    <citation type="journal article" date="2011" name="PLoS Genet.">
        <title>Genomic analysis of the necrotrophic fungal pathogens Sclerotinia sclerotiorum and Botrytis cinerea.</title>
        <authorList>
            <person name="Amselem J."/>
            <person name="Cuomo C.A."/>
            <person name="van Kan J.A."/>
            <person name="Viaud M."/>
            <person name="Benito E.P."/>
            <person name="Couloux A."/>
            <person name="Coutinho P.M."/>
            <person name="de Vries R.P."/>
            <person name="Dyer P.S."/>
            <person name="Fillinger S."/>
            <person name="Fournier E."/>
            <person name="Gout L."/>
            <person name="Hahn M."/>
            <person name="Kohn L."/>
            <person name="Lapalu N."/>
            <person name="Plummer K.M."/>
            <person name="Pradier J.M."/>
            <person name="Quevillon E."/>
            <person name="Sharon A."/>
            <person name="Simon A."/>
            <person name="ten Have A."/>
            <person name="Tudzynski B."/>
            <person name="Tudzynski P."/>
            <person name="Wincker P."/>
            <person name="Andrew M."/>
            <person name="Anthouard V."/>
            <person name="Beever R.E."/>
            <person name="Beffa R."/>
            <person name="Benoit I."/>
            <person name="Bouzid O."/>
            <person name="Brault B."/>
            <person name="Chen Z."/>
            <person name="Choquer M."/>
            <person name="Collemare J."/>
            <person name="Cotton P."/>
            <person name="Danchin E.G."/>
            <person name="Da Silva C."/>
            <person name="Gautier A."/>
            <person name="Giraud C."/>
            <person name="Giraud T."/>
            <person name="Gonzalez C."/>
            <person name="Grossetete S."/>
            <person name="Guldener U."/>
            <person name="Henrissat B."/>
            <person name="Howlett B.J."/>
            <person name="Kodira C."/>
            <person name="Kretschmer M."/>
            <person name="Lappartient A."/>
            <person name="Leroch M."/>
            <person name="Levis C."/>
            <person name="Mauceli E."/>
            <person name="Neuveglise C."/>
            <person name="Oeser B."/>
            <person name="Pearson M."/>
            <person name="Poulain J."/>
            <person name="Poussereau N."/>
            <person name="Quesneville H."/>
            <person name="Rascle C."/>
            <person name="Schumacher J."/>
            <person name="Segurens B."/>
            <person name="Sexton A."/>
            <person name="Silva E."/>
            <person name="Sirven C."/>
            <person name="Soanes D.M."/>
            <person name="Talbot N.J."/>
            <person name="Templeton M."/>
            <person name="Yandava C."/>
            <person name="Yarden O."/>
            <person name="Zeng Q."/>
            <person name="Rollins J.A."/>
            <person name="Lebrun M.H."/>
            <person name="Dickman M."/>
        </authorList>
    </citation>
    <scope>NUCLEOTIDE SEQUENCE [LARGE SCALE GENOMIC DNA]</scope>
    <source>
        <strain evidence="2 3">B05.10</strain>
    </source>
</reference>
<dbReference type="EMBL" id="CP009809">
    <property type="protein sequence ID" value="ATZ49796.1"/>
    <property type="molecule type" value="Genomic_DNA"/>
</dbReference>
<sequence>MPYAVQYVSTSDATGLAEAMMSAWWQDEHWKVLWAKSNMPLEQIISDCAERLPWNFIGGRSVKRHLKVVDTDSGEIVAYSRYILPETHTDIWPEAQISEPSSEESAEYERKFKSVTDNGKIRGMDYTFASKFGNPLAEVEEEILKDNGPCFAVDYMTTHPAHQHHGVASMMLSQALTTVDEAGLKSIVMASPAGQRLYEGHGFQFVRSYVQDDSKYGTRSPYVHSWLIRPSVK</sequence>
<dbReference type="RefSeq" id="XP_024548662.1">
    <property type="nucleotide sequence ID" value="XM_024692880.1"/>
</dbReference>
<dbReference type="KEGG" id="bfu:BCIN_05g02010"/>
<dbReference type="PROSITE" id="PS51186">
    <property type="entry name" value="GNAT"/>
    <property type="match status" value="1"/>
</dbReference>
<dbReference type="InterPro" id="IPR016181">
    <property type="entry name" value="Acyl_CoA_acyltransferase"/>
</dbReference>
<dbReference type="PANTHER" id="PTHR42791:SF2">
    <property type="entry name" value="N-ACETYLTRANSFERASE DOMAIN-CONTAINING PROTEIN"/>
    <property type="match status" value="1"/>
</dbReference>
<reference evidence="2 3" key="3">
    <citation type="journal article" date="2017" name="Mol. Plant Pathol.">
        <title>A gapless genome sequence of the fungus Botrytis cinerea.</title>
        <authorList>
            <person name="Van Kan J.A."/>
            <person name="Stassen J.H."/>
            <person name="Mosbach A."/>
            <person name="Van Der Lee T.A."/>
            <person name="Faino L."/>
            <person name="Farmer A.D."/>
            <person name="Papasotiriou D.G."/>
            <person name="Zhou S."/>
            <person name="Seidl M.F."/>
            <person name="Cottam E."/>
            <person name="Edel D."/>
            <person name="Hahn M."/>
            <person name="Schwartz D.C."/>
            <person name="Dietrich R.A."/>
            <person name="Widdison S."/>
            <person name="Scalliet G."/>
        </authorList>
    </citation>
    <scope>NUCLEOTIDE SEQUENCE [LARGE SCALE GENOMIC DNA]</scope>
    <source>
        <strain evidence="2 3">B05.10</strain>
    </source>
</reference>
<dbReference type="PANTHER" id="PTHR42791">
    <property type="entry name" value="GNAT FAMILY ACETYLTRANSFERASE"/>
    <property type="match status" value="1"/>
</dbReference>
<accession>A0A384JGU1</accession>
<name>A0A384JGU1_BOTFB</name>
<dbReference type="CDD" id="cd04301">
    <property type="entry name" value="NAT_SF"/>
    <property type="match status" value="1"/>
</dbReference>
<dbReference type="OrthoDB" id="2115692at2759"/>
<keyword evidence="3" id="KW-1185">Reference proteome</keyword>
<evidence type="ECO:0000259" key="1">
    <source>
        <dbReference type="PROSITE" id="PS51186"/>
    </source>
</evidence>
<dbReference type="InterPro" id="IPR000182">
    <property type="entry name" value="GNAT_dom"/>
</dbReference>
<dbReference type="AlphaFoldDB" id="A0A384JGU1"/>